<sequence>MKREFLFEVRGYKTQNQGEQTMNMYFHYRYNSGIAEADIPNYEDLRSQALKFMDAVDPAKNPYWETLNQELCTQLKDGFPIEAITCQLLVYPDNRPGLPYEPGYHGSIHTIGDIEPLAILSPPPP</sequence>
<accession>A0A1E5XXN2</accession>
<protein>
    <submittedName>
        <fullName evidence="1">Uncharacterized protein</fullName>
    </submittedName>
</protein>
<dbReference type="RefSeq" id="WP_069907556.1">
    <property type="nucleotide sequence ID" value="NZ_LAJE02000001.1"/>
</dbReference>
<keyword evidence="2" id="KW-1185">Reference proteome</keyword>
<reference evidence="1 2" key="1">
    <citation type="journal article" date="2015" name="Genome Announc.">
        <title>Genome Assemblies of Three Soil-Associated Devosia species: D. insulae, D. limi, and D. soli.</title>
        <authorList>
            <person name="Hassan Y.I."/>
            <person name="Lepp D."/>
            <person name="Zhou T."/>
        </authorList>
    </citation>
    <scope>NUCLEOTIDE SEQUENCE [LARGE SCALE GENOMIC DNA]</scope>
    <source>
        <strain evidence="1 2">DS-56</strain>
    </source>
</reference>
<gene>
    <name evidence="1" type="ORF">VW23_000025</name>
</gene>
<dbReference type="Proteomes" id="UP000095463">
    <property type="component" value="Unassembled WGS sequence"/>
</dbReference>
<evidence type="ECO:0000313" key="1">
    <source>
        <dbReference type="EMBL" id="OEO33319.1"/>
    </source>
</evidence>
<comment type="caution">
    <text evidence="1">The sequence shown here is derived from an EMBL/GenBank/DDBJ whole genome shotgun (WGS) entry which is preliminary data.</text>
</comment>
<evidence type="ECO:0000313" key="2">
    <source>
        <dbReference type="Proteomes" id="UP000095463"/>
    </source>
</evidence>
<dbReference type="AlphaFoldDB" id="A0A1E5XXN2"/>
<organism evidence="1 2">
    <name type="scientific">Devosia insulae DS-56</name>
    <dbReference type="NCBI Taxonomy" id="1116389"/>
    <lineage>
        <taxon>Bacteria</taxon>
        <taxon>Pseudomonadati</taxon>
        <taxon>Pseudomonadota</taxon>
        <taxon>Alphaproteobacteria</taxon>
        <taxon>Hyphomicrobiales</taxon>
        <taxon>Devosiaceae</taxon>
        <taxon>Devosia</taxon>
    </lineage>
</organism>
<dbReference type="EMBL" id="LAJE02000001">
    <property type="protein sequence ID" value="OEO33319.1"/>
    <property type="molecule type" value="Genomic_DNA"/>
</dbReference>
<dbReference type="OrthoDB" id="5645490at2"/>
<name>A0A1E5XXN2_9HYPH</name>
<proteinExistence type="predicted"/>